<evidence type="ECO:0000313" key="2">
    <source>
        <dbReference type="Proteomes" id="UP001240678"/>
    </source>
</evidence>
<organism evidence="1 2">
    <name type="scientific">Colletotrichum costaricense</name>
    <dbReference type="NCBI Taxonomy" id="1209916"/>
    <lineage>
        <taxon>Eukaryota</taxon>
        <taxon>Fungi</taxon>
        <taxon>Dikarya</taxon>
        <taxon>Ascomycota</taxon>
        <taxon>Pezizomycotina</taxon>
        <taxon>Sordariomycetes</taxon>
        <taxon>Hypocreomycetidae</taxon>
        <taxon>Glomerellales</taxon>
        <taxon>Glomerellaceae</taxon>
        <taxon>Colletotrichum</taxon>
        <taxon>Colletotrichum acutatum species complex</taxon>
    </lineage>
</organism>
<reference evidence="1 2" key="1">
    <citation type="submission" date="2016-10" db="EMBL/GenBank/DDBJ databases">
        <title>The genome sequence of Colletotrichum fioriniae PJ7.</title>
        <authorList>
            <person name="Baroncelli R."/>
        </authorList>
    </citation>
    <scope>NUCLEOTIDE SEQUENCE [LARGE SCALE GENOMIC DNA]</scope>
    <source>
        <strain evidence="1 2">IMI 309622</strain>
    </source>
</reference>
<keyword evidence="2" id="KW-1185">Reference proteome</keyword>
<accession>A0AAJ0E5H3</accession>
<dbReference type="AlphaFoldDB" id="A0AAJ0E5H3"/>
<gene>
    <name evidence="1" type="ORF">CCOS01_03181</name>
</gene>
<comment type="caution">
    <text evidence="1">The sequence shown here is derived from an EMBL/GenBank/DDBJ whole genome shotgun (WGS) entry which is preliminary data.</text>
</comment>
<dbReference type="Proteomes" id="UP001240678">
    <property type="component" value="Unassembled WGS sequence"/>
</dbReference>
<dbReference type="GeneID" id="85334914"/>
<name>A0AAJ0E5H3_9PEZI</name>
<proteinExistence type="predicted"/>
<sequence length="89" mass="9412">MSVNNFRYPGFPVEGSPIPSSATCWPLNLLGGYANKRRHISAHGSANGRNNTGLVLSLGRRLGYRSTDFVMSTTGNMPVVSSGLASNGL</sequence>
<protein>
    <submittedName>
        <fullName evidence="1">Uncharacterized protein</fullName>
    </submittedName>
</protein>
<dbReference type="EMBL" id="MOOE01000003">
    <property type="protein sequence ID" value="KAK1534429.1"/>
    <property type="molecule type" value="Genomic_DNA"/>
</dbReference>
<dbReference type="RefSeq" id="XP_060317632.1">
    <property type="nucleotide sequence ID" value="XM_060451367.1"/>
</dbReference>
<evidence type="ECO:0000313" key="1">
    <source>
        <dbReference type="EMBL" id="KAK1534429.1"/>
    </source>
</evidence>